<dbReference type="GO" id="GO:0006825">
    <property type="term" value="P:copper ion transport"/>
    <property type="evidence" value="ECO:0007669"/>
    <property type="project" value="InterPro"/>
</dbReference>
<dbReference type="InterPro" id="IPR008457">
    <property type="entry name" value="Cu-R_CopD_dom"/>
</dbReference>
<dbReference type="Proteomes" id="UP000565468">
    <property type="component" value="Unassembled WGS sequence"/>
</dbReference>
<feature type="transmembrane region" description="Helical" evidence="6">
    <location>
        <begin position="144"/>
        <end position="166"/>
    </location>
</feature>
<feature type="transmembrane region" description="Helical" evidence="6">
    <location>
        <begin position="210"/>
        <end position="232"/>
    </location>
</feature>
<feature type="transmembrane region" description="Helical" evidence="6">
    <location>
        <begin position="37"/>
        <end position="62"/>
    </location>
</feature>
<feature type="transmembrane region" description="Helical" evidence="6">
    <location>
        <begin position="112"/>
        <end position="132"/>
    </location>
</feature>
<feature type="transmembrane region" description="Helical" evidence="6">
    <location>
        <begin position="178"/>
        <end position="198"/>
    </location>
</feature>
<dbReference type="PANTHER" id="PTHR34820:SF4">
    <property type="entry name" value="INNER MEMBRANE PROTEIN YEBZ"/>
    <property type="match status" value="1"/>
</dbReference>
<feature type="transmembrane region" description="Helical" evidence="6">
    <location>
        <begin position="338"/>
        <end position="359"/>
    </location>
</feature>
<evidence type="ECO:0000256" key="5">
    <source>
        <dbReference type="ARBA" id="ARBA00023136"/>
    </source>
</evidence>
<evidence type="ECO:0000313" key="8">
    <source>
        <dbReference type="EMBL" id="NMO95887.1"/>
    </source>
</evidence>
<evidence type="ECO:0000256" key="3">
    <source>
        <dbReference type="ARBA" id="ARBA00022692"/>
    </source>
</evidence>
<dbReference type="EMBL" id="JABBPN010000006">
    <property type="protein sequence ID" value="NMO95887.1"/>
    <property type="molecule type" value="Genomic_DNA"/>
</dbReference>
<feature type="transmembrane region" description="Helical" evidence="6">
    <location>
        <begin position="252"/>
        <end position="271"/>
    </location>
</feature>
<comment type="subcellular location">
    <subcellularLocation>
        <location evidence="1">Cell membrane</location>
        <topology evidence="1">Multi-pass membrane protein</topology>
    </subcellularLocation>
</comment>
<accession>A0A848M4N5</accession>
<sequence>MYWISEPFLYLGYATLAGLSVLSLLPKHRRPEITLPLWIGPLAALLIIIGGFIPLLQIILFFKNDLGLYASFEFVMFSFDEGKRYIWMVMLALLMAVISRIVIRKPASALRFLLPVLVLATAAAMASSNHAASLMGWKGQVFHFAHMTSMAAWTGTLLLAGFSSYNNQRDSWRSFLKWFHPFAVICVVIVLGSGILLMTGVAPQPVQSWIIPYGQALLIKHILVIPVLLFAFINGPLVRKMLDYRPGFQPRLWAKCEALLLFMIYVVTGYLNQQPALHAFPERLEASNAASIFTLFHPDYNGGQIAFQFSVTGTLLMLTAVGLFIGIIVTYKKRKSAVMALLFALAGAAALYSGIMLSVM</sequence>
<evidence type="ECO:0000256" key="4">
    <source>
        <dbReference type="ARBA" id="ARBA00022989"/>
    </source>
</evidence>
<evidence type="ECO:0000256" key="2">
    <source>
        <dbReference type="ARBA" id="ARBA00022475"/>
    </source>
</evidence>
<organism evidence="8 9">
    <name type="scientific">Paenibacillus lemnae</name>
    <dbReference type="NCBI Taxonomy" id="1330551"/>
    <lineage>
        <taxon>Bacteria</taxon>
        <taxon>Bacillati</taxon>
        <taxon>Bacillota</taxon>
        <taxon>Bacilli</taxon>
        <taxon>Bacillales</taxon>
        <taxon>Paenibacillaceae</taxon>
        <taxon>Paenibacillus</taxon>
    </lineage>
</organism>
<dbReference type="Pfam" id="PF05425">
    <property type="entry name" value="CopD"/>
    <property type="match status" value="1"/>
</dbReference>
<feature type="domain" description="Copper resistance protein D" evidence="7">
    <location>
        <begin position="175"/>
        <end position="270"/>
    </location>
</feature>
<keyword evidence="3 6" id="KW-0812">Transmembrane</keyword>
<gene>
    <name evidence="8" type="ORF">HII30_08910</name>
</gene>
<proteinExistence type="predicted"/>
<name>A0A848M4N5_PAELE</name>
<feature type="transmembrane region" description="Helical" evidence="6">
    <location>
        <begin position="305"/>
        <end position="331"/>
    </location>
</feature>
<protein>
    <submittedName>
        <fullName evidence="8">Copper resistance protein CopD</fullName>
    </submittedName>
</protein>
<evidence type="ECO:0000256" key="1">
    <source>
        <dbReference type="ARBA" id="ARBA00004651"/>
    </source>
</evidence>
<keyword evidence="4 6" id="KW-1133">Transmembrane helix</keyword>
<evidence type="ECO:0000259" key="7">
    <source>
        <dbReference type="Pfam" id="PF05425"/>
    </source>
</evidence>
<keyword evidence="9" id="KW-1185">Reference proteome</keyword>
<dbReference type="RefSeq" id="WP_169504675.1">
    <property type="nucleotide sequence ID" value="NZ_JABBPN010000006.1"/>
</dbReference>
<dbReference type="AlphaFoldDB" id="A0A848M4N5"/>
<evidence type="ECO:0000256" key="6">
    <source>
        <dbReference type="SAM" id="Phobius"/>
    </source>
</evidence>
<dbReference type="PANTHER" id="PTHR34820">
    <property type="entry name" value="INNER MEMBRANE PROTEIN YEBZ"/>
    <property type="match status" value="1"/>
</dbReference>
<keyword evidence="2" id="KW-1003">Cell membrane</keyword>
<feature type="transmembrane region" description="Helical" evidence="6">
    <location>
        <begin position="7"/>
        <end position="25"/>
    </location>
</feature>
<dbReference type="GO" id="GO:0005886">
    <property type="term" value="C:plasma membrane"/>
    <property type="evidence" value="ECO:0007669"/>
    <property type="project" value="UniProtKB-SubCell"/>
</dbReference>
<feature type="transmembrane region" description="Helical" evidence="6">
    <location>
        <begin position="85"/>
        <end position="103"/>
    </location>
</feature>
<reference evidence="8 9" key="1">
    <citation type="submission" date="2020-04" db="EMBL/GenBank/DDBJ databases">
        <title>Paenibacillus algicola sp. nov., a novel marine bacterium producing alginate lyase.</title>
        <authorList>
            <person name="Huang H."/>
        </authorList>
    </citation>
    <scope>NUCLEOTIDE SEQUENCE [LARGE SCALE GENOMIC DNA]</scope>
    <source>
        <strain evidence="8 9">L7-75</strain>
    </source>
</reference>
<dbReference type="InterPro" id="IPR032694">
    <property type="entry name" value="CopC/D"/>
</dbReference>
<comment type="caution">
    <text evidence="8">The sequence shown here is derived from an EMBL/GenBank/DDBJ whole genome shotgun (WGS) entry which is preliminary data.</text>
</comment>
<keyword evidence="5 6" id="KW-0472">Membrane</keyword>
<evidence type="ECO:0000313" key="9">
    <source>
        <dbReference type="Proteomes" id="UP000565468"/>
    </source>
</evidence>